<gene>
    <name evidence="1" type="ORF">HanXRQr2_Chr03g0124121</name>
</gene>
<reference evidence="1" key="1">
    <citation type="journal article" date="2017" name="Nature">
        <title>The sunflower genome provides insights into oil metabolism, flowering and Asterid evolution.</title>
        <authorList>
            <person name="Badouin H."/>
            <person name="Gouzy J."/>
            <person name="Grassa C.J."/>
            <person name="Murat F."/>
            <person name="Staton S.E."/>
            <person name="Cottret L."/>
            <person name="Lelandais-Briere C."/>
            <person name="Owens G.L."/>
            <person name="Carrere S."/>
            <person name="Mayjonade B."/>
            <person name="Legrand L."/>
            <person name="Gill N."/>
            <person name="Kane N.C."/>
            <person name="Bowers J.E."/>
            <person name="Hubner S."/>
            <person name="Bellec A."/>
            <person name="Berard A."/>
            <person name="Berges H."/>
            <person name="Blanchet N."/>
            <person name="Boniface M.C."/>
            <person name="Brunel D."/>
            <person name="Catrice O."/>
            <person name="Chaidir N."/>
            <person name="Claudel C."/>
            <person name="Donnadieu C."/>
            <person name="Faraut T."/>
            <person name="Fievet G."/>
            <person name="Helmstetter N."/>
            <person name="King M."/>
            <person name="Knapp S.J."/>
            <person name="Lai Z."/>
            <person name="Le Paslier M.C."/>
            <person name="Lippi Y."/>
            <person name="Lorenzon L."/>
            <person name="Mandel J.R."/>
            <person name="Marage G."/>
            <person name="Marchand G."/>
            <person name="Marquand E."/>
            <person name="Bret-Mestries E."/>
            <person name="Morien E."/>
            <person name="Nambeesan S."/>
            <person name="Nguyen T."/>
            <person name="Pegot-Espagnet P."/>
            <person name="Pouilly N."/>
            <person name="Raftis F."/>
            <person name="Sallet E."/>
            <person name="Schiex T."/>
            <person name="Thomas J."/>
            <person name="Vandecasteele C."/>
            <person name="Vares D."/>
            <person name="Vear F."/>
            <person name="Vautrin S."/>
            <person name="Crespi M."/>
            <person name="Mangin B."/>
            <person name="Burke J.M."/>
            <person name="Salse J."/>
            <person name="Munos S."/>
            <person name="Vincourt P."/>
            <person name="Rieseberg L.H."/>
            <person name="Langlade N.B."/>
        </authorList>
    </citation>
    <scope>NUCLEOTIDE SEQUENCE</scope>
    <source>
        <tissue evidence="1">Leaves</tissue>
    </source>
</reference>
<dbReference type="Gramene" id="mRNA:HanXRQr2_Chr03g0124121">
    <property type="protein sequence ID" value="mRNA:HanXRQr2_Chr03g0124121"/>
    <property type="gene ID" value="HanXRQr2_Chr03g0124121"/>
</dbReference>
<dbReference type="Proteomes" id="UP000215914">
    <property type="component" value="Unassembled WGS sequence"/>
</dbReference>
<organism evidence="1 2">
    <name type="scientific">Helianthus annuus</name>
    <name type="common">Common sunflower</name>
    <dbReference type="NCBI Taxonomy" id="4232"/>
    <lineage>
        <taxon>Eukaryota</taxon>
        <taxon>Viridiplantae</taxon>
        <taxon>Streptophyta</taxon>
        <taxon>Embryophyta</taxon>
        <taxon>Tracheophyta</taxon>
        <taxon>Spermatophyta</taxon>
        <taxon>Magnoliopsida</taxon>
        <taxon>eudicotyledons</taxon>
        <taxon>Gunneridae</taxon>
        <taxon>Pentapetalae</taxon>
        <taxon>asterids</taxon>
        <taxon>campanulids</taxon>
        <taxon>Asterales</taxon>
        <taxon>Asteraceae</taxon>
        <taxon>Asteroideae</taxon>
        <taxon>Heliantheae alliance</taxon>
        <taxon>Heliantheae</taxon>
        <taxon>Helianthus</taxon>
    </lineage>
</organism>
<accession>A0A9K3JH48</accession>
<protein>
    <submittedName>
        <fullName evidence="1">Uncharacterized protein</fullName>
    </submittedName>
</protein>
<keyword evidence="2" id="KW-1185">Reference proteome</keyword>
<comment type="caution">
    <text evidence="1">The sequence shown here is derived from an EMBL/GenBank/DDBJ whole genome shotgun (WGS) entry which is preliminary data.</text>
</comment>
<evidence type="ECO:0000313" key="2">
    <source>
        <dbReference type="Proteomes" id="UP000215914"/>
    </source>
</evidence>
<proteinExistence type="predicted"/>
<sequence length="51" mass="5631">MKLIMMSVYPLGLLGRSRASPYNVSESKRPPLPCGIAFEYLQSPTVGPTFE</sequence>
<dbReference type="EMBL" id="MNCJ02000318">
    <property type="protein sequence ID" value="KAF5815531.1"/>
    <property type="molecule type" value="Genomic_DNA"/>
</dbReference>
<evidence type="ECO:0000313" key="1">
    <source>
        <dbReference type="EMBL" id="KAF5815531.1"/>
    </source>
</evidence>
<dbReference type="AlphaFoldDB" id="A0A9K3JH48"/>
<reference evidence="1" key="2">
    <citation type="submission" date="2020-06" db="EMBL/GenBank/DDBJ databases">
        <title>Helianthus annuus Genome sequencing and assembly Release 2.</title>
        <authorList>
            <person name="Gouzy J."/>
            <person name="Langlade N."/>
            <person name="Munos S."/>
        </authorList>
    </citation>
    <scope>NUCLEOTIDE SEQUENCE</scope>
    <source>
        <tissue evidence="1">Leaves</tissue>
    </source>
</reference>
<name>A0A9K3JH48_HELAN</name>